<accession>A0AB39CDY3</accession>
<reference evidence="1" key="1">
    <citation type="submission" date="2024-07" db="EMBL/GenBank/DDBJ databases">
        <authorList>
            <person name="Bringhurst R.M."/>
            <person name="Homer T.E."/>
        </authorList>
    </citation>
    <scope>NUCLEOTIDE SEQUENCE</scope>
</reference>
<name>A0AB39CDY3_9VIRU</name>
<proteinExistence type="predicted"/>
<sequence length="623" mass="68145">MALIYADDFQQWATAASSFARSNSFINAPTAASVMDEIQSLGFFPPGSCLGTTGDASRYMTLNFDPARPALRVSQFRPLIASIGAAGLRRQFSYEGDTLYFGITLELAGSAQYPGDFLFFGNVDSPVFTSADCIGPMLYSVGADANGFYTFNGVSTTTLAYARPASFKAVIDCVFGPDYMELWVNNVRIAQQPRANYKLKDFAVSVAKIISGGTGIDLSIYVHSVIVADNVTPGFAQRVGRRTAKTEPVVSTPVIESQVVVQNNQTALQLLGRFASGPTTETDTQMLGNLSSPLFGVKNDFGSTRSATRKPLAAAVMLQTKRFEPSADGLSPLAYMTIAGNKIYGKKLLPSSTWKNNAIEIPIATGQDFSTFNFGYEHDYKDQNRVYVVDRDKTEVYGDSAIRMKDWWNANDLVAFDSSLFNAAGFNDFNGNQIISTSRVANTLPFLGTESFKYGTGIDLNTTGALLANVAQGSVMTSPWTIDFWFKESANDLLTAWQLYCYQAVVGNYLMICPNNPTTTQMAIWNQSQNVAAGAQGWTVWKSNTAWRHSAVVYDGSKLSFYIDGVLQGSITWTILSFSKPFGVSHRGFWGYDVTASRIIIERYRMRAGAQFAGNFNPDTIYG</sequence>
<dbReference type="SUPFAM" id="SSF49899">
    <property type="entry name" value="Concanavalin A-like lectins/glucanases"/>
    <property type="match status" value="1"/>
</dbReference>
<dbReference type="Gene3D" id="2.60.120.200">
    <property type="match status" value="1"/>
</dbReference>
<evidence type="ECO:0000313" key="1">
    <source>
        <dbReference type="EMBL" id="XDJ15030.1"/>
    </source>
</evidence>
<dbReference type="InterPro" id="IPR013320">
    <property type="entry name" value="ConA-like_dom_sf"/>
</dbReference>
<protein>
    <submittedName>
        <fullName evidence="1">Tail fiber protein</fullName>
    </submittedName>
</protein>
<organism evidence="1">
    <name type="scientific">Pseudomonas phage HRDY3</name>
    <dbReference type="NCBI Taxonomy" id="3236930"/>
    <lineage>
        <taxon>Viruses</taxon>
    </lineage>
</organism>
<dbReference type="Pfam" id="PF13385">
    <property type="entry name" value="Laminin_G_3"/>
    <property type="match status" value="1"/>
</dbReference>
<dbReference type="EMBL" id="PQ015379">
    <property type="protein sequence ID" value="XDJ15030.1"/>
    <property type="molecule type" value="Genomic_DNA"/>
</dbReference>